<evidence type="ECO:0000313" key="3">
    <source>
        <dbReference type="Proteomes" id="UP001176941"/>
    </source>
</evidence>
<evidence type="ECO:0000313" key="2">
    <source>
        <dbReference type="EMBL" id="CAI9162219.1"/>
    </source>
</evidence>
<dbReference type="Proteomes" id="UP001176941">
    <property type="component" value="Chromosome 20"/>
</dbReference>
<feature type="region of interest" description="Disordered" evidence="1">
    <location>
        <begin position="45"/>
        <end position="64"/>
    </location>
</feature>
<accession>A0ABN8YL89</accession>
<proteinExistence type="predicted"/>
<dbReference type="EMBL" id="OX459956">
    <property type="protein sequence ID" value="CAI9162219.1"/>
    <property type="molecule type" value="Genomic_DNA"/>
</dbReference>
<sequence>MCPLPCPYCQSPGSPLCSSPGGLGWWGRERQKNKDFAVRRCGEAASRGPWGSARGRGVMASRAPPGVCSRGLRWNKAQGDAHACHTLVQNRNAGLPDSPCAAIPSRWPPPRPPQLDH</sequence>
<organism evidence="2 3">
    <name type="scientific">Rangifer tarandus platyrhynchus</name>
    <name type="common">Svalbard reindeer</name>
    <dbReference type="NCBI Taxonomy" id="3082113"/>
    <lineage>
        <taxon>Eukaryota</taxon>
        <taxon>Metazoa</taxon>
        <taxon>Chordata</taxon>
        <taxon>Craniata</taxon>
        <taxon>Vertebrata</taxon>
        <taxon>Euteleostomi</taxon>
        <taxon>Mammalia</taxon>
        <taxon>Eutheria</taxon>
        <taxon>Laurasiatheria</taxon>
        <taxon>Artiodactyla</taxon>
        <taxon>Ruminantia</taxon>
        <taxon>Pecora</taxon>
        <taxon>Cervidae</taxon>
        <taxon>Odocoileinae</taxon>
        <taxon>Rangifer</taxon>
    </lineage>
</organism>
<gene>
    <name evidence="2" type="ORF">MRATA1EN1_LOCUS11181</name>
</gene>
<evidence type="ECO:0000256" key="1">
    <source>
        <dbReference type="SAM" id="MobiDB-lite"/>
    </source>
</evidence>
<protein>
    <submittedName>
        <fullName evidence="2">Uncharacterized protein</fullName>
    </submittedName>
</protein>
<reference evidence="2" key="1">
    <citation type="submission" date="2023-04" db="EMBL/GenBank/DDBJ databases">
        <authorList>
            <consortium name="ELIXIR-Norway"/>
        </authorList>
    </citation>
    <scope>NUCLEOTIDE SEQUENCE [LARGE SCALE GENOMIC DNA]</scope>
</reference>
<name>A0ABN8YL89_RANTA</name>
<keyword evidence="3" id="KW-1185">Reference proteome</keyword>